<dbReference type="Proteomes" id="UP000837675">
    <property type="component" value="Unassembled WGS sequence"/>
</dbReference>
<keyword evidence="1" id="KW-0808">Transferase</keyword>
<proteinExistence type="predicted"/>
<sequence>MPLLVNLDEFLKAPIKAKANKVFTFGYFSSLENRKDPILLYSFQQGTQLLAYTRIIMRFVAENKLNNVKVEIKNKDNKEHLADFQKIDAYVSPSKRGEGFSIIPRKSMALGIPKIVTDNTAQKTICNSRLVSCVESNIKKANYESMPNDDDWGNYYDFRAEDLAQAM</sequence>
<evidence type="ECO:0000313" key="1">
    <source>
        <dbReference type="EMBL" id="CAG7591837.1"/>
    </source>
</evidence>
<name>A0A8S4C0V2_9ACAR</name>
<dbReference type="SUPFAM" id="SSF53756">
    <property type="entry name" value="UDP-Glycosyltransferase/glycogen phosphorylase"/>
    <property type="match status" value="1"/>
</dbReference>
<reference evidence="1" key="1">
    <citation type="submission" date="2021-06" db="EMBL/GenBank/DDBJ databases">
        <authorList>
            <person name="Nardi T."/>
            <person name="Nardi T."/>
        </authorList>
    </citation>
    <scope>NUCLEOTIDE SEQUENCE</scope>
</reference>
<dbReference type="GO" id="GO:0016740">
    <property type="term" value="F:transferase activity"/>
    <property type="evidence" value="ECO:0007669"/>
    <property type="project" value="UniProtKB-KW"/>
</dbReference>
<gene>
    <name evidence="1" type="ORF">MHYMCMPASI_00489</name>
</gene>
<organism evidence="1 2">
    <name type="scientific">Hyalomma marginatum</name>
    <dbReference type="NCBI Taxonomy" id="34627"/>
    <lineage>
        <taxon>Eukaryota</taxon>
        <taxon>Metazoa</taxon>
        <taxon>Ecdysozoa</taxon>
        <taxon>Arthropoda</taxon>
        <taxon>Chelicerata</taxon>
        <taxon>Arachnida</taxon>
        <taxon>Acari</taxon>
        <taxon>Parasitiformes</taxon>
        <taxon>Ixodida</taxon>
        <taxon>Ixodoidea</taxon>
        <taxon>Ixodidae</taxon>
        <taxon>Hyalomminae</taxon>
        <taxon>Hyalomma</taxon>
    </lineage>
</organism>
<dbReference type="AlphaFoldDB" id="A0A8S4C0V2"/>
<protein>
    <submittedName>
        <fullName evidence="1">Glycosyl transferase group 1</fullName>
    </submittedName>
</protein>
<keyword evidence="2" id="KW-1185">Reference proteome</keyword>
<accession>A0A8S4C0V2</accession>
<evidence type="ECO:0000313" key="2">
    <source>
        <dbReference type="Proteomes" id="UP000837675"/>
    </source>
</evidence>
<comment type="caution">
    <text evidence="1">The sequence shown here is derived from an EMBL/GenBank/DDBJ whole genome shotgun (WGS) entry which is preliminary data.</text>
</comment>
<dbReference type="EMBL" id="CAJVAF010000215">
    <property type="protein sequence ID" value="CAG7591837.1"/>
    <property type="molecule type" value="Genomic_DNA"/>
</dbReference>
<dbReference type="Gene3D" id="3.40.50.2000">
    <property type="entry name" value="Glycogen Phosphorylase B"/>
    <property type="match status" value="1"/>
</dbReference>